<feature type="domain" description="Pectate lyase" evidence="4">
    <location>
        <begin position="69"/>
        <end position="311"/>
    </location>
</feature>
<keyword evidence="1 2" id="KW-0456">Lyase</keyword>
<dbReference type="InterPro" id="IPR011050">
    <property type="entry name" value="Pectin_lyase_fold/virulence"/>
</dbReference>
<evidence type="ECO:0000256" key="3">
    <source>
        <dbReference type="SAM" id="SignalP"/>
    </source>
</evidence>
<dbReference type="SMART" id="SM00656">
    <property type="entry name" value="Amb_all"/>
    <property type="match status" value="1"/>
</dbReference>
<reference evidence="5" key="1">
    <citation type="journal article" date="2021" name="PeerJ">
        <title>Extensive microbial diversity within the chicken gut microbiome revealed by metagenomics and culture.</title>
        <authorList>
            <person name="Gilroy R."/>
            <person name="Ravi A."/>
            <person name="Getino M."/>
            <person name="Pursley I."/>
            <person name="Horton D.L."/>
            <person name="Alikhan N.F."/>
            <person name="Baker D."/>
            <person name="Gharbi K."/>
            <person name="Hall N."/>
            <person name="Watson M."/>
            <person name="Adriaenssens E.M."/>
            <person name="Foster-Nyarko E."/>
            <person name="Jarju S."/>
            <person name="Secka A."/>
            <person name="Antonio M."/>
            <person name="Oren A."/>
            <person name="Chaudhuri R.R."/>
            <person name="La Ragione R."/>
            <person name="Hildebrand F."/>
            <person name="Pallen M.J."/>
        </authorList>
    </citation>
    <scope>NUCLEOTIDE SEQUENCE</scope>
    <source>
        <strain evidence="5">ChiHjej12B11-16260</strain>
    </source>
</reference>
<dbReference type="InterPro" id="IPR045032">
    <property type="entry name" value="PEL"/>
</dbReference>
<dbReference type="PANTHER" id="PTHR31683:SF18">
    <property type="entry name" value="PECTATE LYASE 21-RELATED"/>
    <property type="match status" value="1"/>
</dbReference>
<organism evidence="5 6">
    <name type="scientific">Candidatus Barnesiella excrementipullorum</name>
    <dbReference type="NCBI Taxonomy" id="2838479"/>
    <lineage>
        <taxon>Bacteria</taxon>
        <taxon>Pseudomonadati</taxon>
        <taxon>Bacteroidota</taxon>
        <taxon>Bacteroidia</taxon>
        <taxon>Bacteroidales</taxon>
        <taxon>Barnesiellaceae</taxon>
        <taxon>Barnesiella</taxon>
    </lineage>
</organism>
<reference evidence="5" key="2">
    <citation type="submission" date="2021-04" db="EMBL/GenBank/DDBJ databases">
        <authorList>
            <person name="Gilroy R."/>
        </authorList>
    </citation>
    <scope>NUCLEOTIDE SEQUENCE</scope>
    <source>
        <strain evidence="5">ChiHjej12B11-16260</strain>
    </source>
</reference>
<dbReference type="InterPro" id="IPR012334">
    <property type="entry name" value="Pectin_lyas_fold"/>
</dbReference>
<evidence type="ECO:0000256" key="2">
    <source>
        <dbReference type="RuleBase" id="RU361173"/>
    </source>
</evidence>
<evidence type="ECO:0000313" key="6">
    <source>
        <dbReference type="Proteomes" id="UP000824246"/>
    </source>
</evidence>
<sequence length="475" mass="52803">MKKHLISIFAATATLLLQANTPNFDMVGFATLEGGTTGGEGGETVYPTNFEELKRYAEEETTPYIIVINREINTGITAYIDTTSGHISTQGAENTIASTYGEIIKLGSNKTLIGEDDKGFLNRIGISIQCKENIIIRNLRISLQDVPVDKSGENKIVAFRDGAEVLVGDPDCISMQADDESLPESQRITQHIWIDHCELYNFPKETEHKDRYDGLIDAKNDTRYVTISWCYFHDHSKACLSGKGDSDNFDRTCTWHHNYFENIKGSRLPLLRYGRHHYFNNYMKGCEDGLNVRIQSNAYVENCYFEDTKRPIFGKLSENGRATLVDNIFKNCSKLPPECTNIDGAKQETLKESEQFEATDFVPSDYYSYEAVLHSAEEIPNIVPLYAGVGKLGSSAVAIATPGKTAIKAFASNGKIRIEGGQGNLAKIYRANGITVEAKPIDANTFTSKRLSKGIYVVNVTSPQGETLFTTKIKL</sequence>
<dbReference type="Pfam" id="PF00544">
    <property type="entry name" value="Pectate_lyase_4"/>
    <property type="match status" value="1"/>
</dbReference>
<dbReference type="EMBL" id="DXFB01000072">
    <property type="protein sequence ID" value="HIX45106.1"/>
    <property type="molecule type" value="Genomic_DNA"/>
</dbReference>
<keyword evidence="2" id="KW-0964">Secreted</keyword>
<keyword evidence="2" id="KW-0624">Polysaccharide degradation</keyword>
<gene>
    <name evidence="5" type="ORF">H9982_02680</name>
</gene>
<comment type="subcellular location">
    <subcellularLocation>
        <location evidence="2">Secreted</location>
    </subcellularLocation>
</comment>
<evidence type="ECO:0000313" key="5">
    <source>
        <dbReference type="EMBL" id="HIX45106.1"/>
    </source>
</evidence>
<comment type="similarity">
    <text evidence="2">Belongs to the polysaccharide lyase 1 family.</text>
</comment>
<protein>
    <recommendedName>
        <fullName evidence="4">Pectate lyase domain-containing protein</fullName>
    </recommendedName>
</protein>
<dbReference type="PANTHER" id="PTHR31683">
    <property type="entry name" value="PECTATE LYASE 18-RELATED"/>
    <property type="match status" value="1"/>
</dbReference>
<dbReference type="GO" id="GO:0030570">
    <property type="term" value="F:pectate lyase activity"/>
    <property type="evidence" value="ECO:0007669"/>
    <property type="project" value="InterPro"/>
</dbReference>
<feature type="signal peptide" evidence="3">
    <location>
        <begin position="1"/>
        <end position="19"/>
    </location>
</feature>
<evidence type="ECO:0000259" key="4">
    <source>
        <dbReference type="SMART" id="SM00656"/>
    </source>
</evidence>
<evidence type="ECO:0000256" key="1">
    <source>
        <dbReference type="ARBA" id="ARBA00023239"/>
    </source>
</evidence>
<dbReference type="Proteomes" id="UP000824246">
    <property type="component" value="Unassembled WGS sequence"/>
</dbReference>
<keyword evidence="3" id="KW-0732">Signal</keyword>
<accession>A0A9D1VQR6</accession>
<dbReference type="AlphaFoldDB" id="A0A9D1VQR6"/>
<dbReference type="GO" id="GO:0000272">
    <property type="term" value="P:polysaccharide catabolic process"/>
    <property type="evidence" value="ECO:0007669"/>
    <property type="project" value="UniProtKB-KW"/>
</dbReference>
<dbReference type="InterPro" id="IPR002022">
    <property type="entry name" value="Pec_lyase"/>
</dbReference>
<proteinExistence type="inferred from homology"/>
<comment type="caution">
    <text evidence="5">The sequence shown here is derived from an EMBL/GenBank/DDBJ whole genome shotgun (WGS) entry which is preliminary data.</text>
</comment>
<name>A0A9D1VQR6_9BACT</name>
<dbReference type="Gene3D" id="2.160.20.10">
    <property type="entry name" value="Single-stranded right-handed beta-helix, Pectin lyase-like"/>
    <property type="match status" value="1"/>
</dbReference>
<feature type="chain" id="PRO_5038919961" description="Pectate lyase domain-containing protein" evidence="3">
    <location>
        <begin position="20"/>
        <end position="475"/>
    </location>
</feature>
<dbReference type="GO" id="GO:0005576">
    <property type="term" value="C:extracellular region"/>
    <property type="evidence" value="ECO:0007669"/>
    <property type="project" value="UniProtKB-SubCell"/>
</dbReference>
<dbReference type="SUPFAM" id="SSF51126">
    <property type="entry name" value="Pectin lyase-like"/>
    <property type="match status" value="1"/>
</dbReference>
<keyword evidence="2" id="KW-0119">Carbohydrate metabolism</keyword>